<evidence type="ECO:0000256" key="5">
    <source>
        <dbReference type="ARBA" id="ARBA00023136"/>
    </source>
</evidence>
<dbReference type="Pfam" id="PF00535">
    <property type="entry name" value="Glycos_transf_2"/>
    <property type="match status" value="1"/>
</dbReference>
<dbReference type="RefSeq" id="WP_206561408.1">
    <property type="nucleotide sequence ID" value="NZ_JAFKCZ010000011.1"/>
</dbReference>
<dbReference type="NCBIfam" id="TIGR04283">
    <property type="entry name" value="glyco_like_mftF"/>
    <property type="match status" value="1"/>
</dbReference>
<sequence length="226" mass="25031">MSSPSYSFVIPVLNEARGLRALLPRLRAQFPAAELLLVDGGSDDGSVAVAMPRCDRLLLSPPGRAKQMNLGARAARGDYLLFLHADTVPLFDEALLATWLAARPQWGFCRVRLSGRAPALRLIEGAMNLRSRLTRVATGDQLLMVRRDAFLARGAFAEIPLMEDVEVCKRLRVDSAPRPFAGTVLTSSRRWEEGGVVSTVLRMWGLRLAYVCGVSPQRLWRYYYGG</sequence>
<name>A0A939DGT5_9GAMM</name>
<evidence type="ECO:0000256" key="4">
    <source>
        <dbReference type="ARBA" id="ARBA00022679"/>
    </source>
</evidence>
<feature type="domain" description="Glycosyltransferase 2-like" evidence="6">
    <location>
        <begin position="7"/>
        <end position="92"/>
    </location>
</feature>
<evidence type="ECO:0000256" key="1">
    <source>
        <dbReference type="ARBA" id="ARBA00004236"/>
    </source>
</evidence>
<reference evidence="7" key="1">
    <citation type="submission" date="2021-02" db="EMBL/GenBank/DDBJ databases">
        <title>PHA producing bacteria isolated from coastal sediment in Guangdong, Shenzhen.</title>
        <authorList>
            <person name="Zheng W."/>
            <person name="Yu S."/>
            <person name="Huang Y."/>
        </authorList>
    </citation>
    <scope>NUCLEOTIDE SEQUENCE</scope>
    <source>
        <strain evidence="7">TN14-10</strain>
    </source>
</reference>
<keyword evidence="3" id="KW-0328">Glycosyltransferase</keyword>
<dbReference type="PANTHER" id="PTHR43646:SF2">
    <property type="entry name" value="GLYCOSYLTRANSFERASE 2-LIKE DOMAIN-CONTAINING PROTEIN"/>
    <property type="match status" value="1"/>
</dbReference>
<keyword evidence="5" id="KW-0472">Membrane</keyword>
<keyword evidence="2" id="KW-1003">Cell membrane</keyword>
<comment type="subcellular location">
    <subcellularLocation>
        <location evidence="1">Cell membrane</location>
    </subcellularLocation>
</comment>
<dbReference type="Proteomes" id="UP000664303">
    <property type="component" value="Unassembled WGS sequence"/>
</dbReference>
<keyword evidence="4" id="KW-0808">Transferase</keyword>
<dbReference type="AlphaFoldDB" id="A0A939DGT5"/>
<dbReference type="InterPro" id="IPR029044">
    <property type="entry name" value="Nucleotide-diphossugar_trans"/>
</dbReference>
<organism evidence="7 8">
    <name type="scientific">Parahaliea mediterranea</name>
    <dbReference type="NCBI Taxonomy" id="651086"/>
    <lineage>
        <taxon>Bacteria</taxon>
        <taxon>Pseudomonadati</taxon>
        <taxon>Pseudomonadota</taxon>
        <taxon>Gammaproteobacteria</taxon>
        <taxon>Cellvibrionales</taxon>
        <taxon>Halieaceae</taxon>
        <taxon>Parahaliea</taxon>
    </lineage>
</organism>
<dbReference type="InterPro" id="IPR026461">
    <property type="entry name" value="Trfase_2_rSAM/seldom_assoc"/>
</dbReference>
<comment type="caution">
    <text evidence="7">The sequence shown here is derived from an EMBL/GenBank/DDBJ whole genome shotgun (WGS) entry which is preliminary data.</text>
</comment>
<evidence type="ECO:0000256" key="3">
    <source>
        <dbReference type="ARBA" id="ARBA00022676"/>
    </source>
</evidence>
<keyword evidence="8" id="KW-1185">Reference proteome</keyword>
<gene>
    <name evidence="7" type="ORF">JYP50_15215</name>
</gene>
<dbReference type="CDD" id="cd02522">
    <property type="entry name" value="GT_2_like_a"/>
    <property type="match status" value="1"/>
</dbReference>
<proteinExistence type="predicted"/>
<protein>
    <submittedName>
        <fullName evidence="7">TIGR04283 family arsenosugar biosynthesis glycosyltransferase</fullName>
    </submittedName>
</protein>
<dbReference type="EMBL" id="JAFKCZ010000011">
    <property type="protein sequence ID" value="MBN7797959.1"/>
    <property type="molecule type" value="Genomic_DNA"/>
</dbReference>
<evidence type="ECO:0000256" key="2">
    <source>
        <dbReference type="ARBA" id="ARBA00022475"/>
    </source>
</evidence>
<evidence type="ECO:0000259" key="6">
    <source>
        <dbReference type="Pfam" id="PF00535"/>
    </source>
</evidence>
<dbReference type="GO" id="GO:0005886">
    <property type="term" value="C:plasma membrane"/>
    <property type="evidence" value="ECO:0007669"/>
    <property type="project" value="UniProtKB-SubCell"/>
</dbReference>
<dbReference type="PANTHER" id="PTHR43646">
    <property type="entry name" value="GLYCOSYLTRANSFERASE"/>
    <property type="match status" value="1"/>
</dbReference>
<dbReference type="SUPFAM" id="SSF53448">
    <property type="entry name" value="Nucleotide-diphospho-sugar transferases"/>
    <property type="match status" value="1"/>
</dbReference>
<accession>A0A939DGT5</accession>
<evidence type="ECO:0000313" key="7">
    <source>
        <dbReference type="EMBL" id="MBN7797959.1"/>
    </source>
</evidence>
<evidence type="ECO:0000313" key="8">
    <source>
        <dbReference type="Proteomes" id="UP000664303"/>
    </source>
</evidence>
<dbReference type="Gene3D" id="3.90.550.10">
    <property type="entry name" value="Spore Coat Polysaccharide Biosynthesis Protein SpsA, Chain A"/>
    <property type="match status" value="1"/>
</dbReference>
<dbReference type="InterPro" id="IPR001173">
    <property type="entry name" value="Glyco_trans_2-like"/>
</dbReference>
<dbReference type="GO" id="GO:0016757">
    <property type="term" value="F:glycosyltransferase activity"/>
    <property type="evidence" value="ECO:0007669"/>
    <property type="project" value="UniProtKB-KW"/>
</dbReference>